<sequence>MIGKNMLWGIKAVFNEDTDLEVNDPKMKTLILAYLGYSKDVYPYPFKISYSWEEEIEEDGYPIRLPFLCRTFLDHWDENKNILQEKMFVKFIDFGKTSGGDTSYFRRRHNQQIYKIKKELEEKGYDLTKVLFIPLYGRIEENIGKFISLFYFRKLGYLTTVLTPFTGVKEPDVTCWKTPLLRKLREFGIVENGATLYELSMLRVFGKIKDDVKDSDNENRSIVIEVESDQPSSGVVQLLGYSLYGKGPYPSNVKEGYVEGGNYDKGFICAPFYKHENRVGVLSFDEIGLFFKDCPRNFSIPQKKVKSIREMDNLIKMVLLTNLTVDEILELIPIKSKTFFQVLNEISKLEEDKLIEKIKEVMKK</sequence>
<evidence type="ECO:0000313" key="1">
    <source>
        <dbReference type="EMBL" id="HDD43475.1"/>
    </source>
</evidence>
<organism evidence="1">
    <name type="scientific">Desulfofervidus auxilii</name>
    <dbReference type="NCBI Taxonomy" id="1621989"/>
    <lineage>
        <taxon>Bacteria</taxon>
        <taxon>Pseudomonadati</taxon>
        <taxon>Thermodesulfobacteriota</taxon>
        <taxon>Candidatus Desulfofervidia</taxon>
        <taxon>Candidatus Desulfofervidales</taxon>
        <taxon>Candidatus Desulfofervidaceae</taxon>
        <taxon>Candidatus Desulfofervidus</taxon>
    </lineage>
</organism>
<dbReference type="Proteomes" id="UP000886289">
    <property type="component" value="Unassembled WGS sequence"/>
</dbReference>
<reference evidence="1" key="1">
    <citation type="journal article" date="2020" name="mSystems">
        <title>Genome- and Community-Level Interaction Insights into Carbon Utilization and Element Cycling Functions of Hydrothermarchaeota in Hydrothermal Sediment.</title>
        <authorList>
            <person name="Zhou Z."/>
            <person name="Liu Y."/>
            <person name="Xu W."/>
            <person name="Pan J."/>
            <person name="Luo Z.H."/>
            <person name="Li M."/>
        </authorList>
    </citation>
    <scope>NUCLEOTIDE SEQUENCE [LARGE SCALE GENOMIC DNA]</scope>
    <source>
        <strain evidence="1">HyVt-233</strain>
    </source>
</reference>
<comment type="caution">
    <text evidence="1">The sequence shown here is derived from an EMBL/GenBank/DDBJ whole genome shotgun (WGS) entry which is preliminary data.</text>
</comment>
<dbReference type="AlphaFoldDB" id="A0A7C0U1S5"/>
<protein>
    <submittedName>
        <fullName evidence="1">Uncharacterized protein</fullName>
    </submittedName>
</protein>
<gene>
    <name evidence="1" type="ORF">ENG63_01240</name>
</gene>
<dbReference type="EMBL" id="DRBS01000050">
    <property type="protein sequence ID" value="HDD43475.1"/>
    <property type="molecule type" value="Genomic_DNA"/>
</dbReference>
<proteinExistence type="predicted"/>
<accession>A0A7C0U1S5</accession>
<name>A0A7C0U1S5_DESA2</name>